<accession>A0A8H7E060</accession>
<dbReference type="EMBL" id="JAACFV010000192">
    <property type="protein sequence ID" value="KAF7503188.1"/>
    <property type="molecule type" value="Genomic_DNA"/>
</dbReference>
<evidence type="ECO:0000313" key="3">
    <source>
        <dbReference type="Proteomes" id="UP000606974"/>
    </source>
</evidence>
<comment type="caution">
    <text evidence="2">The sequence shown here is derived from an EMBL/GenBank/DDBJ whole genome shotgun (WGS) entry which is preliminary data.</text>
</comment>
<evidence type="ECO:0000256" key="1">
    <source>
        <dbReference type="SAM" id="MobiDB-lite"/>
    </source>
</evidence>
<reference evidence="2" key="1">
    <citation type="submission" date="2020-02" db="EMBL/GenBank/DDBJ databases">
        <authorList>
            <person name="Palmer J.M."/>
        </authorList>
    </citation>
    <scope>NUCLEOTIDE SEQUENCE</scope>
    <source>
        <strain evidence="2">EPUS1.4</strain>
        <tissue evidence="2">Thallus</tissue>
    </source>
</reference>
<evidence type="ECO:0000313" key="2">
    <source>
        <dbReference type="EMBL" id="KAF7503188.1"/>
    </source>
</evidence>
<feature type="region of interest" description="Disordered" evidence="1">
    <location>
        <begin position="1"/>
        <end position="107"/>
    </location>
</feature>
<gene>
    <name evidence="2" type="ORF">GJ744_004221</name>
</gene>
<keyword evidence="3" id="KW-1185">Reference proteome</keyword>
<sequence length="118" mass="12268">MWMKQVGYKPRSSSMSSATSDTEANKVSSSNDNQLSGTVKRGGTSATPSFATNSNPSSPTSPTSPTGAAGRRRSSAGNYAGLSGLKRNSQDGRLASYMEQKPGGGGVISGLWENFTRK</sequence>
<name>A0A8H7E060_9EURO</name>
<dbReference type="AlphaFoldDB" id="A0A8H7E060"/>
<protein>
    <submittedName>
        <fullName evidence="2">Uncharacterized protein</fullName>
    </submittedName>
</protein>
<feature type="compositionally biased region" description="Low complexity" evidence="1">
    <location>
        <begin position="47"/>
        <end position="66"/>
    </location>
</feature>
<dbReference type="Proteomes" id="UP000606974">
    <property type="component" value="Unassembled WGS sequence"/>
</dbReference>
<proteinExistence type="predicted"/>
<dbReference type="OrthoDB" id="4158609at2759"/>
<organism evidence="2 3">
    <name type="scientific">Endocarpon pusillum</name>
    <dbReference type="NCBI Taxonomy" id="364733"/>
    <lineage>
        <taxon>Eukaryota</taxon>
        <taxon>Fungi</taxon>
        <taxon>Dikarya</taxon>
        <taxon>Ascomycota</taxon>
        <taxon>Pezizomycotina</taxon>
        <taxon>Eurotiomycetes</taxon>
        <taxon>Chaetothyriomycetidae</taxon>
        <taxon>Verrucariales</taxon>
        <taxon>Verrucariaceae</taxon>
        <taxon>Endocarpon</taxon>
    </lineage>
</organism>
<feature type="compositionally biased region" description="Polar residues" evidence="1">
    <location>
        <begin position="21"/>
        <end position="37"/>
    </location>
</feature>